<dbReference type="PROSITE" id="PS51082">
    <property type="entry name" value="WH2"/>
    <property type="match status" value="1"/>
</dbReference>
<feature type="compositionally biased region" description="Gly residues" evidence="1">
    <location>
        <begin position="68"/>
        <end position="82"/>
    </location>
</feature>
<evidence type="ECO:0000259" key="2">
    <source>
        <dbReference type="PROSITE" id="PS51082"/>
    </source>
</evidence>
<feature type="compositionally biased region" description="Pro residues" evidence="1">
    <location>
        <begin position="231"/>
        <end position="261"/>
    </location>
</feature>
<accession>V4B7K4</accession>
<protein>
    <recommendedName>
        <fullName evidence="2">WH2 domain-containing protein</fullName>
    </recommendedName>
</protein>
<gene>
    <name evidence="3" type="ORF">LOTGIDRAFT_168654</name>
</gene>
<dbReference type="Proteomes" id="UP000030746">
    <property type="component" value="Unassembled WGS sequence"/>
</dbReference>
<dbReference type="Pfam" id="PF02205">
    <property type="entry name" value="WH2"/>
    <property type="match status" value="1"/>
</dbReference>
<dbReference type="AlphaFoldDB" id="V4B7K4"/>
<dbReference type="GO" id="GO:0003779">
    <property type="term" value="F:actin binding"/>
    <property type="evidence" value="ECO:0007669"/>
    <property type="project" value="InterPro"/>
</dbReference>
<sequence>MPPPPPPAPPPAPTGLPKVPKTKTNAGGATDRKALLTSIHSGAKLKKTVTNDRSAPSVGNNNKRSDPPGGGIGGGSTGGGSTPSGNSAGPVGLGGLFAGGIPKLPNKGNTGPPKRVGGPSVPFKPPGGHSNGKLVNGTTAAPPPPPPSQSSKPSRPVSNINKKRENFENERNLEHKNSTVSSNTAQWNKAKVQPPPPPSRPAPSHSSSRPTSMVGRPLPPTPHNLAESSAPPGPPRSAPPPPPRQTPSIPPGRPSAPPPPVRTTSAQGGGTVGRSGGVRPQLARRQDPPPPPPPHSGHSHSFSSQHAPVLNKHSTSITSNNSNNFDDRFKFHSVHEFPHPERLNIGVKTYPSHSPRRASTQQRRAPPPPPPPR</sequence>
<feature type="compositionally biased region" description="Polar residues" evidence="1">
    <location>
        <begin position="178"/>
        <end position="187"/>
    </location>
</feature>
<reference evidence="3 4" key="1">
    <citation type="journal article" date="2013" name="Nature">
        <title>Insights into bilaterian evolution from three spiralian genomes.</title>
        <authorList>
            <person name="Simakov O."/>
            <person name="Marletaz F."/>
            <person name="Cho S.J."/>
            <person name="Edsinger-Gonzales E."/>
            <person name="Havlak P."/>
            <person name="Hellsten U."/>
            <person name="Kuo D.H."/>
            <person name="Larsson T."/>
            <person name="Lv J."/>
            <person name="Arendt D."/>
            <person name="Savage R."/>
            <person name="Osoegawa K."/>
            <person name="de Jong P."/>
            <person name="Grimwood J."/>
            <person name="Chapman J.A."/>
            <person name="Shapiro H."/>
            <person name="Aerts A."/>
            <person name="Otillar R.P."/>
            <person name="Terry A.Y."/>
            <person name="Boore J.L."/>
            <person name="Grigoriev I.V."/>
            <person name="Lindberg D.R."/>
            <person name="Seaver E.C."/>
            <person name="Weisblat D.A."/>
            <person name="Putnam N.H."/>
            <person name="Rokhsar D.S."/>
        </authorList>
    </citation>
    <scope>NUCLEOTIDE SEQUENCE [LARGE SCALE GENOMIC DNA]</scope>
</reference>
<evidence type="ECO:0000256" key="1">
    <source>
        <dbReference type="SAM" id="MobiDB-lite"/>
    </source>
</evidence>
<feature type="compositionally biased region" description="Low complexity" evidence="1">
    <location>
        <begin position="149"/>
        <end position="158"/>
    </location>
</feature>
<organism evidence="3 4">
    <name type="scientific">Lottia gigantea</name>
    <name type="common">Giant owl limpet</name>
    <dbReference type="NCBI Taxonomy" id="225164"/>
    <lineage>
        <taxon>Eukaryota</taxon>
        <taxon>Metazoa</taxon>
        <taxon>Spiralia</taxon>
        <taxon>Lophotrochozoa</taxon>
        <taxon>Mollusca</taxon>
        <taxon>Gastropoda</taxon>
        <taxon>Patellogastropoda</taxon>
        <taxon>Lottioidea</taxon>
        <taxon>Lottiidae</taxon>
        <taxon>Lottia</taxon>
    </lineage>
</organism>
<dbReference type="KEGG" id="lgi:LOTGIDRAFT_168654"/>
<dbReference type="CTD" id="20240942"/>
<dbReference type="GeneID" id="20240942"/>
<dbReference type="EMBL" id="KB203470">
    <property type="protein sequence ID" value="ESO84589.1"/>
    <property type="molecule type" value="Genomic_DNA"/>
</dbReference>
<name>V4B7K4_LOTGI</name>
<dbReference type="InterPro" id="IPR003124">
    <property type="entry name" value="WH2_dom"/>
</dbReference>
<dbReference type="STRING" id="225164.V4B7K4"/>
<feature type="compositionally biased region" description="Polar residues" evidence="1">
    <location>
        <begin position="51"/>
        <end position="62"/>
    </location>
</feature>
<feature type="compositionally biased region" description="Low complexity" evidence="1">
    <location>
        <begin position="314"/>
        <end position="324"/>
    </location>
</feature>
<proteinExistence type="predicted"/>
<feature type="domain" description="WH2" evidence="2">
    <location>
        <begin position="31"/>
        <end position="48"/>
    </location>
</feature>
<feature type="compositionally biased region" description="Basic and acidic residues" evidence="1">
    <location>
        <begin position="325"/>
        <end position="342"/>
    </location>
</feature>
<dbReference type="RefSeq" id="XP_009064788.1">
    <property type="nucleotide sequence ID" value="XM_009066540.1"/>
</dbReference>
<evidence type="ECO:0000313" key="4">
    <source>
        <dbReference type="Proteomes" id="UP000030746"/>
    </source>
</evidence>
<dbReference type="OMA" id="NKAMMRG"/>
<feature type="compositionally biased region" description="Basic and acidic residues" evidence="1">
    <location>
        <begin position="162"/>
        <end position="177"/>
    </location>
</feature>
<keyword evidence="4" id="KW-1185">Reference proteome</keyword>
<dbReference type="HOGENOM" id="CLU_049614_0_0_1"/>
<evidence type="ECO:0000313" key="3">
    <source>
        <dbReference type="EMBL" id="ESO84589.1"/>
    </source>
</evidence>
<feature type="compositionally biased region" description="Pro residues" evidence="1">
    <location>
        <begin position="1"/>
        <end position="14"/>
    </location>
</feature>
<feature type="compositionally biased region" description="Low complexity" evidence="1">
    <location>
        <begin position="202"/>
        <end position="212"/>
    </location>
</feature>
<feature type="compositionally biased region" description="Gly residues" evidence="1">
    <location>
        <begin position="267"/>
        <end position="276"/>
    </location>
</feature>
<feature type="region of interest" description="Disordered" evidence="1">
    <location>
        <begin position="1"/>
        <end position="373"/>
    </location>
</feature>
<dbReference type="OrthoDB" id="5877983at2759"/>